<dbReference type="EMBL" id="SNVX01000001">
    <property type="protein sequence ID" value="TDN64335.1"/>
    <property type="molecule type" value="Genomic_DNA"/>
</dbReference>
<evidence type="ECO:0000313" key="2">
    <source>
        <dbReference type="Proteomes" id="UP000295530"/>
    </source>
</evidence>
<organism evidence="1 2">
    <name type="scientific">Scandinavium goeteborgense</name>
    <dbReference type="NCBI Taxonomy" id="1851514"/>
    <lineage>
        <taxon>Bacteria</taxon>
        <taxon>Pseudomonadati</taxon>
        <taxon>Pseudomonadota</taxon>
        <taxon>Gammaproteobacteria</taxon>
        <taxon>Enterobacterales</taxon>
        <taxon>Enterobacteriaceae</taxon>
        <taxon>Scandinavium</taxon>
    </lineage>
</organism>
<evidence type="ECO:0000313" key="1">
    <source>
        <dbReference type="EMBL" id="TDN64335.1"/>
    </source>
</evidence>
<keyword evidence="2" id="KW-1185">Reference proteome</keyword>
<name>A0A4R6EX37_SCAGO</name>
<dbReference type="AlphaFoldDB" id="A0A4R6EX37"/>
<dbReference type="Proteomes" id="UP000295530">
    <property type="component" value="Unassembled WGS sequence"/>
</dbReference>
<gene>
    <name evidence="1" type="ORF">EC847_101261</name>
</gene>
<proteinExistence type="predicted"/>
<accession>A0A4R6EX37</accession>
<sequence>MPCQLFMLLILQALVELCLSDGYSEMANYTN</sequence>
<protein>
    <submittedName>
        <fullName evidence="1">Uncharacterized protein</fullName>
    </submittedName>
</protein>
<comment type="caution">
    <text evidence="1">The sequence shown here is derived from an EMBL/GenBank/DDBJ whole genome shotgun (WGS) entry which is preliminary data.</text>
</comment>
<reference evidence="1 2" key="1">
    <citation type="submission" date="2019-03" db="EMBL/GenBank/DDBJ databases">
        <title>Genomic analyses of the natural microbiome of Caenorhabditis elegans.</title>
        <authorList>
            <person name="Samuel B."/>
        </authorList>
    </citation>
    <scope>NUCLEOTIDE SEQUENCE [LARGE SCALE GENOMIC DNA]</scope>
    <source>
        <strain evidence="1 2">BIGb0156</strain>
    </source>
</reference>